<dbReference type="PROSITE" id="PS51257">
    <property type="entry name" value="PROKAR_LIPOPROTEIN"/>
    <property type="match status" value="1"/>
</dbReference>
<dbReference type="OrthoDB" id="727588at2"/>
<organism evidence="8 9">
    <name type="scientific">Hallella bergensis DSM 17361</name>
    <dbReference type="NCBI Taxonomy" id="585502"/>
    <lineage>
        <taxon>Bacteria</taxon>
        <taxon>Pseudomonadati</taxon>
        <taxon>Bacteroidota</taxon>
        <taxon>Bacteroidia</taxon>
        <taxon>Bacteroidales</taxon>
        <taxon>Prevotellaceae</taxon>
        <taxon>Hallella</taxon>
    </lineage>
</organism>
<evidence type="ECO:0000259" key="7">
    <source>
        <dbReference type="Pfam" id="PF14322"/>
    </source>
</evidence>
<keyword evidence="4" id="KW-0472">Membrane</keyword>
<keyword evidence="3" id="KW-0732">Signal</keyword>
<dbReference type="RefSeq" id="WP_007173200.1">
    <property type="nucleotide sequence ID" value="NZ_GG704780.1"/>
</dbReference>
<sequence length="489" mass="55994">MRNNLYKILLMGAVVLSMTACDDFLDVRPKAEKLEREQFSTAKGFEDAIYGVYGEMQTTDLYGKNLTWGVTELLAQNLTSSSTAAEALEKYDYTSNATVRKMFSSIWTKAYETVGHANNILDQLSKKSPADLPLYNYYKGEMLGARAMLHFELLRMFAPTDTTAMGIPYVTGYSPTVKPFETVGANYRHILSDLTEAVTLLRAERDIITYPRQDTNYDKFLNKQETHLNAYALEALLARVYWYMGDFSNAARHAESVIASGAFPLVNENEVKDYVAGVLSPKETIFGLFSTTWASTVKSYLYNYTTFFSYTPYYNGAFTGTNYIDPYTEIYARNISATEQDRRLDHFIQKKGYATWQKMVDYYNIEGNKRANEDSYIKGISVLHVAEVYLIAADALLDTNYDLALRYFDAVVQSRGLNGYARQGKTLTHDILFDEYRKEMFGEGQTWYNMKRLNRDIKSNHANRVIPGSKAVYNIPIPEDEYEYRNQED</sequence>
<gene>
    <name evidence="8" type="ORF">HMPREF0645_1086</name>
</gene>
<evidence type="ECO:0000259" key="6">
    <source>
        <dbReference type="Pfam" id="PF07980"/>
    </source>
</evidence>
<comment type="caution">
    <text evidence="8">The sequence shown here is derived from an EMBL/GenBank/DDBJ whole genome shotgun (WGS) entry which is preliminary data.</text>
</comment>
<evidence type="ECO:0000313" key="9">
    <source>
        <dbReference type="Proteomes" id="UP000003160"/>
    </source>
</evidence>
<keyword evidence="5" id="KW-0998">Cell outer membrane</keyword>
<evidence type="ECO:0008006" key="10">
    <source>
        <dbReference type="Google" id="ProtNLM"/>
    </source>
</evidence>
<comment type="similarity">
    <text evidence="2">Belongs to the SusD family.</text>
</comment>
<dbReference type="Proteomes" id="UP000003160">
    <property type="component" value="Unassembled WGS sequence"/>
</dbReference>
<dbReference type="InterPro" id="IPR033985">
    <property type="entry name" value="SusD-like_N"/>
</dbReference>
<keyword evidence="9" id="KW-1185">Reference proteome</keyword>
<feature type="domain" description="SusD-like N-terminal" evidence="7">
    <location>
        <begin position="23"/>
        <end position="210"/>
    </location>
</feature>
<feature type="domain" description="RagB/SusD" evidence="6">
    <location>
        <begin position="348"/>
        <end position="476"/>
    </location>
</feature>
<name>D1PVV1_9BACT</name>
<dbReference type="Pfam" id="PF14322">
    <property type="entry name" value="SusD-like_3"/>
    <property type="match status" value="1"/>
</dbReference>
<dbReference type="eggNOG" id="COG2913">
    <property type="taxonomic scope" value="Bacteria"/>
</dbReference>
<evidence type="ECO:0000313" key="8">
    <source>
        <dbReference type="EMBL" id="EFA44456.1"/>
    </source>
</evidence>
<dbReference type="Gene3D" id="1.25.40.900">
    <property type="match status" value="1"/>
</dbReference>
<reference evidence="8 9" key="1">
    <citation type="submission" date="2009-10" db="EMBL/GenBank/DDBJ databases">
        <authorList>
            <person name="Qin X."/>
            <person name="Bachman B."/>
            <person name="Battles P."/>
            <person name="Bell A."/>
            <person name="Bess C."/>
            <person name="Bickham C."/>
            <person name="Chaboub L."/>
            <person name="Chen D."/>
            <person name="Coyle M."/>
            <person name="Deiros D.R."/>
            <person name="Dinh H."/>
            <person name="Forbes L."/>
            <person name="Fowler G."/>
            <person name="Francisco L."/>
            <person name="Fu Q."/>
            <person name="Gubbala S."/>
            <person name="Hale W."/>
            <person name="Han Y."/>
            <person name="Hemphill L."/>
            <person name="Highlander S.K."/>
            <person name="Hirani K."/>
            <person name="Hogues M."/>
            <person name="Jackson L."/>
            <person name="Jakkamsetti A."/>
            <person name="Javaid M."/>
            <person name="Jiang H."/>
            <person name="Korchina V."/>
            <person name="Kovar C."/>
            <person name="Lara F."/>
            <person name="Lee S."/>
            <person name="Mata R."/>
            <person name="Mathew T."/>
            <person name="Moen C."/>
            <person name="Morales K."/>
            <person name="Munidasa M."/>
            <person name="Nazareth L."/>
            <person name="Ngo R."/>
            <person name="Nguyen L."/>
            <person name="Okwuonu G."/>
            <person name="Ongeri F."/>
            <person name="Patil S."/>
            <person name="Petrosino J."/>
            <person name="Pham C."/>
            <person name="Pham P."/>
            <person name="Pu L.-L."/>
            <person name="Puazo M."/>
            <person name="Raj R."/>
            <person name="Reid J."/>
            <person name="Rouhana J."/>
            <person name="Saada N."/>
            <person name="Shang Y."/>
            <person name="Simmons D."/>
            <person name="Thornton R."/>
            <person name="Warren J."/>
            <person name="Weissenberger G."/>
            <person name="Zhang J."/>
            <person name="Zhang L."/>
            <person name="Zhou C."/>
            <person name="Zhu D."/>
            <person name="Muzny D."/>
            <person name="Worley K."/>
            <person name="Gibbs R."/>
        </authorList>
    </citation>
    <scope>NUCLEOTIDE SEQUENCE [LARGE SCALE GENOMIC DNA]</scope>
    <source>
        <strain evidence="8 9">DSM 17361</strain>
    </source>
</reference>
<dbReference type="AlphaFoldDB" id="D1PVV1"/>
<evidence type="ECO:0000256" key="3">
    <source>
        <dbReference type="ARBA" id="ARBA00022729"/>
    </source>
</evidence>
<dbReference type="HOGENOM" id="CLU_015553_3_5_10"/>
<evidence type="ECO:0000256" key="5">
    <source>
        <dbReference type="ARBA" id="ARBA00023237"/>
    </source>
</evidence>
<comment type="subcellular location">
    <subcellularLocation>
        <location evidence="1">Cell outer membrane</location>
    </subcellularLocation>
</comment>
<evidence type="ECO:0000256" key="1">
    <source>
        <dbReference type="ARBA" id="ARBA00004442"/>
    </source>
</evidence>
<evidence type="ECO:0000256" key="4">
    <source>
        <dbReference type="ARBA" id="ARBA00023136"/>
    </source>
</evidence>
<evidence type="ECO:0000256" key="2">
    <source>
        <dbReference type="ARBA" id="ARBA00006275"/>
    </source>
</evidence>
<dbReference type="SUPFAM" id="SSF48452">
    <property type="entry name" value="TPR-like"/>
    <property type="match status" value="1"/>
</dbReference>
<dbReference type="EMBL" id="ACKS01000045">
    <property type="protein sequence ID" value="EFA44456.1"/>
    <property type="molecule type" value="Genomic_DNA"/>
</dbReference>
<dbReference type="Gene3D" id="1.25.40.390">
    <property type="match status" value="1"/>
</dbReference>
<accession>D1PVV1</accession>
<protein>
    <recommendedName>
        <fullName evidence="10">SusD family protein</fullName>
    </recommendedName>
</protein>
<dbReference type="InterPro" id="IPR012944">
    <property type="entry name" value="SusD_RagB_dom"/>
</dbReference>
<dbReference type="InterPro" id="IPR011990">
    <property type="entry name" value="TPR-like_helical_dom_sf"/>
</dbReference>
<dbReference type="Pfam" id="PF07980">
    <property type="entry name" value="SusD_RagB"/>
    <property type="match status" value="1"/>
</dbReference>
<proteinExistence type="inferred from homology"/>